<dbReference type="InterPro" id="IPR003439">
    <property type="entry name" value="ABC_transporter-like_ATP-bd"/>
</dbReference>
<evidence type="ECO:0000313" key="7">
    <source>
        <dbReference type="Proteomes" id="UP000256679"/>
    </source>
</evidence>
<accession>A0A1N6XBJ3</accession>
<evidence type="ECO:0000313" key="8">
    <source>
        <dbReference type="Proteomes" id="UP000323956"/>
    </source>
</evidence>
<dbReference type="SMART" id="SM00382">
    <property type="entry name" value="AAA"/>
    <property type="match status" value="1"/>
</dbReference>
<sequence>MILEVNELTKHFGGLKAVNGVNLRVKQGSIHSIIGPNGAGKTTLFNLITGSIPPMSGTVLFDGQDITGWPPERLARGGVARTFQRTSIFMDLPVLENVALAIRSREGRSASLWQSHQHEDEAADEARDILASVGLRGREDAKAGMLSHGYQRALDIAIGLALKPRLILMDEPLAGMSRGDRETIAALITMLRETMGLTIIVVEHDVGMVMRLSDRITVMQHGTVIADAPPDEIRGNEAVRQAYLHGSFAQ</sequence>
<dbReference type="Proteomes" id="UP000323956">
    <property type="component" value="Unassembled WGS sequence"/>
</dbReference>
<dbReference type="EMBL" id="FTMK01000020">
    <property type="protein sequence ID" value="SIQ99705.1"/>
    <property type="molecule type" value="Genomic_DNA"/>
</dbReference>
<dbReference type="GO" id="GO:0016887">
    <property type="term" value="F:ATP hydrolysis activity"/>
    <property type="evidence" value="ECO:0007669"/>
    <property type="project" value="InterPro"/>
</dbReference>
<dbReference type="CDD" id="cd03219">
    <property type="entry name" value="ABC_Mj1267_LivG_branched"/>
    <property type="match status" value="1"/>
</dbReference>
<gene>
    <name evidence="5" type="ORF">DIE28_05000</name>
    <name evidence="6" type="ORF">SAMN05421641_12042</name>
</gene>
<dbReference type="Pfam" id="PF12399">
    <property type="entry name" value="BCA_ABC_TP_C"/>
    <property type="match status" value="1"/>
</dbReference>
<proteinExistence type="predicted"/>
<dbReference type="InterPro" id="IPR027417">
    <property type="entry name" value="P-loop_NTPase"/>
</dbReference>
<reference evidence="6 8" key="1">
    <citation type="submission" date="2017-01" db="EMBL/GenBank/DDBJ databases">
        <authorList>
            <person name="Varghese N."/>
            <person name="Submissions S."/>
        </authorList>
    </citation>
    <scope>NUCLEOTIDE SEQUENCE [LARGE SCALE GENOMIC DNA]</scope>
    <source>
        <strain evidence="6 8">ATCC 700171</strain>
    </source>
</reference>
<dbReference type="RefSeq" id="WP_115754993.1">
    <property type="nucleotide sequence ID" value="NZ_FTMK01000020.1"/>
</dbReference>
<name>A0A1N6XBJ3_9RHOB</name>
<dbReference type="EMBL" id="QFCQ01000016">
    <property type="protein sequence ID" value="RDW14018.1"/>
    <property type="molecule type" value="Genomic_DNA"/>
</dbReference>
<dbReference type="InterPro" id="IPR032823">
    <property type="entry name" value="BCA_ABC_TP_C"/>
</dbReference>
<dbReference type="PANTHER" id="PTHR45772">
    <property type="entry name" value="CONSERVED COMPONENT OF ABC TRANSPORTER FOR NATURAL AMINO ACIDS-RELATED"/>
    <property type="match status" value="1"/>
</dbReference>
<evidence type="ECO:0000256" key="2">
    <source>
        <dbReference type="ARBA" id="ARBA00022741"/>
    </source>
</evidence>
<feature type="domain" description="ABC transporter" evidence="4">
    <location>
        <begin position="3"/>
        <end position="246"/>
    </location>
</feature>
<dbReference type="Proteomes" id="UP000256679">
    <property type="component" value="Unassembled WGS sequence"/>
</dbReference>
<dbReference type="PROSITE" id="PS50893">
    <property type="entry name" value="ABC_TRANSPORTER_2"/>
    <property type="match status" value="1"/>
</dbReference>
<dbReference type="SUPFAM" id="SSF52540">
    <property type="entry name" value="P-loop containing nucleoside triphosphate hydrolases"/>
    <property type="match status" value="1"/>
</dbReference>
<keyword evidence="1" id="KW-0813">Transport</keyword>
<dbReference type="InterPro" id="IPR003593">
    <property type="entry name" value="AAA+_ATPase"/>
</dbReference>
<evidence type="ECO:0000313" key="5">
    <source>
        <dbReference type="EMBL" id="RDW14018.1"/>
    </source>
</evidence>
<dbReference type="GO" id="GO:0005886">
    <property type="term" value="C:plasma membrane"/>
    <property type="evidence" value="ECO:0007669"/>
    <property type="project" value="TreeGrafter"/>
</dbReference>
<dbReference type="PANTHER" id="PTHR45772:SF3">
    <property type="entry name" value="ABC TRANSPORTER ATP-BINDING PROTEIN"/>
    <property type="match status" value="1"/>
</dbReference>
<evidence type="ECO:0000256" key="3">
    <source>
        <dbReference type="ARBA" id="ARBA00022840"/>
    </source>
</evidence>
<dbReference type="InterPro" id="IPR051120">
    <property type="entry name" value="ABC_AA/LPS_Transport"/>
</dbReference>
<protein>
    <submittedName>
        <fullName evidence="5 6">ABC transporter ATP-binding protein</fullName>
    </submittedName>
</protein>
<dbReference type="OrthoDB" id="9806149at2"/>
<reference evidence="5 7" key="2">
    <citation type="submission" date="2018-05" db="EMBL/GenBank/DDBJ databases">
        <title>Whole genome sequencing of Paracoccus thiocyanatus SST.</title>
        <authorList>
            <person name="Ghosh W."/>
            <person name="Rameez M.J."/>
            <person name="Roy C."/>
        </authorList>
    </citation>
    <scope>NUCLEOTIDE SEQUENCE [LARGE SCALE GENOMIC DNA]</scope>
    <source>
        <strain evidence="5 7">SST</strain>
    </source>
</reference>
<evidence type="ECO:0000313" key="6">
    <source>
        <dbReference type="EMBL" id="SIQ99705.1"/>
    </source>
</evidence>
<dbReference type="Pfam" id="PF00005">
    <property type="entry name" value="ABC_tran"/>
    <property type="match status" value="1"/>
</dbReference>
<evidence type="ECO:0000256" key="1">
    <source>
        <dbReference type="ARBA" id="ARBA00022448"/>
    </source>
</evidence>
<organism evidence="6 8">
    <name type="scientific">Paracoccus thiocyanatus</name>
    <dbReference type="NCBI Taxonomy" id="34006"/>
    <lineage>
        <taxon>Bacteria</taxon>
        <taxon>Pseudomonadati</taxon>
        <taxon>Pseudomonadota</taxon>
        <taxon>Alphaproteobacteria</taxon>
        <taxon>Rhodobacterales</taxon>
        <taxon>Paracoccaceae</taxon>
        <taxon>Paracoccus</taxon>
    </lineage>
</organism>
<dbReference type="Gene3D" id="3.40.50.300">
    <property type="entry name" value="P-loop containing nucleotide triphosphate hydrolases"/>
    <property type="match status" value="1"/>
</dbReference>
<keyword evidence="7" id="KW-1185">Reference proteome</keyword>
<evidence type="ECO:0000259" key="4">
    <source>
        <dbReference type="PROSITE" id="PS50893"/>
    </source>
</evidence>
<keyword evidence="2" id="KW-0547">Nucleotide-binding</keyword>
<keyword evidence="3 6" id="KW-0067">ATP-binding</keyword>
<dbReference type="GO" id="GO:0005524">
    <property type="term" value="F:ATP binding"/>
    <property type="evidence" value="ECO:0007669"/>
    <property type="project" value="UniProtKB-KW"/>
</dbReference>
<dbReference type="AlphaFoldDB" id="A0A1N6XBJ3"/>
<dbReference type="FunFam" id="3.40.50.300:FF:000421">
    <property type="entry name" value="Branched-chain amino acid ABC transporter ATP-binding protein"/>
    <property type="match status" value="1"/>
</dbReference>